<dbReference type="Proteomes" id="UP000299102">
    <property type="component" value="Unassembled WGS sequence"/>
</dbReference>
<feature type="region of interest" description="Disordered" evidence="1">
    <location>
        <begin position="89"/>
        <end position="145"/>
    </location>
</feature>
<gene>
    <name evidence="2" type="ORF">EVAR_13675_1</name>
</gene>
<organism evidence="2 3">
    <name type="scientific">Eumeta variegata</name>
    <name type="common">Bagworm moth</name>
    <name type="synonym">Eumeta japonica</name>
    <dbReference type="NCBI Taxonomy" id="151549"/>
    <lineage>
        <taxon>Eukaryota</taxon>
        <taxon>Metazoa</taxon>
        <taxon>Ecdysozoa</taxon>
        <taxon>Arthropoda</taxon>
        <taxon>Hexapoda</taxon>
        <taxon>Insecta</taxon>
        <taxon>Pterygota</taxon>
        <taxon>Neoptera</taxon>
        <taxon>Endopterygota</taxon>
        <taxon>Lepidoptera</taxon>
        <taxon>Glossata</taxon>
        <taxon>Ditrysia</taxon>
        <taxon>Tineoidea</taxon>
        <taxon>Psychidae</taxon>
        <taxon>Oiketicinae</taxon>
        <taxon>Eumeta</taxon>
    </lineage>
</organism>
<sequence>MLPAVIPHGGRTQLFDFQWRVPLHSLPDVMRFCPLLYLDRCDDNRRVYSCAFDKVYRYKKRTPVQETGEVLFRSDLERIGFEIRESQHNRSARVDTTAAGRRGREGCAGAGRRPTSSTLVRAISRSRRPPNAGDRARTQECALYA</sequence>
<evidence type="ECO:0000256" key="1">
    <source>
        <dbReference type="SAM" id="MobiDB-lite"/>
    </source>
</evidence>
<accession>A0A4C1UC66</accession>
<reference evidence="2 3" key="1">
    <citation type="journal article" date="2019" name="Commun. Biol.">
        <title>The bagworm genome reveals a unique fibroin gene that provides high tensile strength.</title>
        <authorList>
            <person name="Kono N."/>
            <person name="Nakamura H."/>
            <person name="Ohtoshi R."/>
            <person name="Tomita M."/>
            <person name="Numata K."/>
            <person name="Arakawa K."/>
        </authorList>
    </citation>
    <scope>NUCLEOTIDE SEQUENCE [LARGE SCALE GENOMIC DNA]</scope>
</reference>
<proteinExistence type="predicted"/>
<name>A0A4C1UC66_EUMVA</name>
<comment type="caution">
    <text evidence="2">The sequence shown here is derived from an EMBL/GenBank/DDBJ whole genome shotgun (WGS) entry which is preliminary data.</text>
</comment>
<dbReference type="EMBL" id="BGZK01000153">
    <property type="protein sequence ID" value="GBP23720.1"/>
    <property type="molecule type" value="Genomic_DNA"/>
</dbReference>
<protein>
    <submittedName>
        <fullName evidence="2">Uncharacterized protein</fullName>
    </submittedName>
</protein>
<dbReference type="AlphaFoldDB" id="A0A4C1UC66"/>
<keyword evidence="3" id="KW-1185">Reference proteome</keyword>
<evidence type="ECO:0000313" key="3">
    <source>
        <dbReference type="Proteomes" id="UP000299102"/>
    </source>
</evidence>
<evidence type="ECO:0000313" key="2">
    <source>
        <dbReference type="EMBL" id="GBP23720.1"/>
    </source>
</evidence>